<keyword evidence="3" id="KW-1133">Transmembrane helix</keyword>
<accession>A0AAD5P5H1</accession>
<evidence type="ECO:0000256" key="2">
    <source>
        <dbReference type="ARBA" id="ARBA00022692"/>
    </source>
</evidence>
<dbReference type="GO" id="GO:0016020">
    <property type="term" value="C:membrane"/>
    <property type="evidence" value="ECO:0007669"/>
    <property type="project" value="UniProtKB-SubCell"/>
</dbReference>
<dbReference type="GO" id="GO:0015743">
    <property type="term" value="P:malate transport"/>
    <property type="evidence" value="ECO:0007669"/>
    <property type="project" value="InterPro"/>
</dbReference>
<dbReference type="InterPro" id="IPR020966">
    <property type="entry name" value="ALMT"/>
</dbReference>
<comment type="caution">
    <text evidence="5">The sequence shown here is derived from an EMBL/GenBank/DDBJ whole genome shotgun (WGS) entry which is preliminary data.</text>
</comment>
<dbReference type="AlphaFoldDB" id="A0AAD5P5H1"/>
<name>A0AAD5P5H1_ACENE</name>
<evidence type="ECO:0000313" key="5">
    <source>
        <dbReference type="EMBL" id="KAI9198559.1"/>
    </source>
</evidence>
<keyword evidence="2" id="KW-0812">Transmembrane</keyword>
<dbReference type="Pfam" id="PF11744">
    <property type="entry name" value="ALMT"/>
    <property type="match status" value="1"/>
</dbReference>
<evidence type="ECO:0000256" key="1">
    <source>
        <dbReference type="ARBA" id="ARBA00004141"/>
    </source>
</evidence>
<dbReference type="EMBL" id="JAJSOW010000002">
    <property type="protein sequence ID" value="KAI9198559.1"/>
    <property type="molecule type" value="Genomic_DNA"/>
</dbReference>
<proteinExistence type="predicted"/>
<organism evidence="5 6">
    <name type="scientific">Acer negundo</name>
    <name type="common">Box elder</name>
    <dbReference type="NCBI Taxonomy" id="4023"/>
    <lineage>
        <taxon>Eukaryota</taxon>
        <taxon>Viridiplantae</taxon>
        <taxon>Streptophyta</taxon>
        <taxon>Embryophyta</taxon>
        <taxon>Tracheophyta</taxon>
        <taxon>Spermatophyta</taxon>
        <taxon>Magnoliopsida</taxon>
        <taxon>eudicotyledons</taxon>
        <taxon>Gunneridae</taxon>
        <taxon>Pentapetalae</taxon>
        <taxon>rosids</taxon>
        <taxon>malvids</taxon>
        <taxon>Sapindales</taxon>
        <taxon>Sapindaceae</taxon>
        <taxon>Hippocastanoideae</taxon>
        <taxon>Acereae</taxon>
        <taxon>Acer</taxon>
    </lineage>
</organism>
<comment type="subcellular location">
    <subcellularLocation>
        <location evidence="1">Membrane</location>
        <topology evidence="1">Multi-pass membrane protein</topology>
    </subcellularLocation>
</comment>
<keyword evidence="4" id="KW-0472">Membrane</keyword>
<evidence type="ECO:0000313" key="6">
    <source>
        <dbReference type="Proteomes" id="UP001064489"/>
    </source>
</evidence>
<reference evidence="5 6" key="1">
    <citation type="journal article" date="2022" name="Plant J.">
        <title>Strategies of tolerance reflected in two North American maple genomes.</title>
        <authorList>
            <person name="McEvoy S.L."/>
            <person name="Sezen U.U."/>
            <person name="Trouern-Trend A."/>
            <person name="McMahon S.M."/>
            <person name="Schaberg P.G."/>
            <person name="Yang J."/>
            <person name="Wegrzyn J.L."/>
            <person name="Swenson N.G."/>
        </authorList>
    </citation>
    <scope>NUCLEOTIDE SEQUENCE [LARGE SCALE GENOMIC DNA]</scope>
    <source>
        <strain evidence="5">91603</strain>
    </source>
</reference>
<evidence type="ECO:0000256" key="4">
    <source>
        <dbReference type="ARBA" id="ARBA00023136"/>
    </source>
</evidence>
<sequence>MVLDSRTSMTARIRSLREKLLSVKGGSELMWNAAVVARTEPIKEFSRYSVWAILTVVVVLDHRRRRSELLLSRFALDDIINYCSWTICRTFFNK</sequence>
<gene>
    <name evidence="5" type="ORF">LWI28_018186</name>
</gene>
<keyword evidence="6" id="KW-1185">Reference proteome</keyword>
<protein>
    <submittedName>
        <fullName evidence="5">Uncharacterized protein</fullName>
    </submittedName>
</protein>
<evidence type="ECO:0000256" key="3">
    <source>
        <dbReference type="ARBA" id="ARBA00022989"/>
    </source>
</evidence>
<dbReference type="Proteomes" id="UP001064489">
    <property type="component" value="Chromosome 13"/>
</dbReference>